<evidence type="ECO:0000256" key="1">
    <source>
        <dbReference type="SAM" id="SignalP"/>
    </source>
</evidence>
<dbReference type="EMBL" id="FNET01000029">
    <property type="protein sequence ID" value="SDM92518.1"/>
    <property type="molecule type" value="Genomic_DNA"/>
</dbReference>
<dbReference type="CDD" id="cd23415">
    <property type="entry name" value="beta-trefoil_Ricin_AH"/>
    <property type="match status" value="1"/>
</dbReference>
<organism evidence="3 4">
    <name type="scientific">Lentzea albidocapillata subsp. violacea</name>
    <dbReference type="NCBI Taxonomy" id="128104"/>
    <lineage>
        <taxon>Bacteria</taxon>
        <taxon>Bacillati</taxon>
        <taxon>Actinomycetota</taxon>
        <taxon>Actinomycetes</taxon>
        <taxon>Pseudonocardiales</taxon>
        <taxon>Pseudonocardiaceae</taxon>
        <taxon>Lentzea</taxon>
    </lineage>
</organism>
<dbReference type="PROSITE" id="PS50231">
    <property type="entry name" value="RICIN_B_LECTIN"/>
    <property type="match status" value="1"/>
</dbReference>
<keyword evidence="1" id="KW-0732">Signal</keyword>
<feature type="domain" description="Ricin B lectin" evidence="2">
    <location>
        <begin position="59"/>
        <end position="129"/>
    </location>
</feature>
<protein>
    <recommendedName>
        <fullName evidence="2">Ricin B lectin domain-containing protein</fullName>
    </recommendedName>
</protein>
<dbReference type="InterPro" id="IPR035992">
    <property type="entry name" value="Ricin_B-like_lectins"/>
</dbReference>
<gene>
    <name evidence="3" type="ORF">SAMN04488074_12960</name>
</gene>
<accession>A0A1G9X709</accession>
<dbReference type="Pfam" id="PF14200">
    <property type="entry name" value="RicinB_lectin_2"/>
    <property type="match status" value="1"/>
</dbReference>
<dbReference type="SUPFAM" id="SSF50370">
    <property type="entry name" value="Ricin B-like lectins"/>
    <property type="match status" value="1"/>
</dbReference>
<dbReference type="AlphaFoldDB" id="A0A1G9X709"/>
<reference evidence="4" key="1">
    <citation type="submission" date="2016-10" db="EMBL/GenBank/DDBJ databases">
        <authorList>
            <person name="Varghese N."/>
            <person name="Submissions S."/>
        </authorList>
    </citation>
    <scope>NUCLEOTIDE SEQUENCE [LARGE SCALE GENOMIC DNA]</scope>
    <source>
        <strain evidence="4">DSM 44796</strain>
    </source>
</reference>
<dbReference type="InterPro" id="IPR000772">
    <property type="entry name" value="Ricin_B_lectin"/>
</dbReference>
<evidence type="ECO:0000313" key="3">
    <source>
        <dbReference type="EMBL" id="SDM92518.1"/>
    </source>
</evidence>
<proteinExistence type="predicted"/>
<dbReference type="Gene3D" id="2.80.10.50">
    <property type="match status" value="1"/>
</dbReference>
<sequence>MRTRLRFVAAAALIITGLTAVPAQAETSTFFHNQKTGLYMDDNFQDGLRAFPFNGGVYQKWDPRGWADNTWQLKNRATGRCIDDSIEYGLRAYPCNKSKYQSWYWRIWGDGTYEFKNQQTGRCIDNFGGLTALRCTASETQSWL</sequence>
<feature type="chain" id="PRO_5011461486" description="Ricin B lectin domain-containing protein" evidence="1">
    <location>
        <begin position="26"/>
        <end position="144"/>
    </location>
</feature>
<dbReference type="Proteomes" id="UP000199682">
    <property type="component" value="Unassembled WGS sequence"/>
</dbReference>
<feature type="signal peptide" evidence="1">
    <location>
        <begin position="1"/>
        <end position="25"/>
    </location>
</feature>
<evidence type="ECO:0000259" key="2">
    <source>
        <dbReference type="Pfam" id="PF14200"/>
    </source>
</evidence>
<evidence type="ECO:0000313" key="4">
    <source>
        <dbReference type="Proteomes" id="UP000199682"/>
    </source>
</evidence>
<dbReference type="RefSeq" id="WP_090014324.1">
    <property type="nucleotide sequence ID" value="NZ_FNET01000029.1"/>
</dbReference>
<name>A0A1G9X709_9PSEU</name>